<sequence length="62" mass="7050">PRIILRPIKCHRHVILDVCTPTGSIERWVIPKSLGTLEYRERRGRSLAGGEISGRLEQKTLS</sequence>
<reference evidence="1" key="1">
    <citation type="submission" date="2015-10" db="EMBL/GenBank/DDBJ databases">
        <authorList>
            <person name="Regsiter A."/>
            <person name="william w."/>
        </authorList>
    </citation>
    <scope>NUCLEOTIDE SEQUENCE</scope>
    <source>
        <strain evidence="1">Montdore</strain>
    </source>
</reference>
<feature type="non-terminal residue" evidence="1">
    <location>
        <position position="62"/>
    </location>
</feature>
<evidence type="ECO:0000313" key="1">
    <source>
        <dbReference type="EMBL" id="CUS15848.1"/>
    </source>
</evidence>
<dbReference type="Proteomes" id="UP001412239">
    <property type="component" value="Unassembled WGS sequence"/>
</dbReference>
<protein>
    <submittedName>
        <fullName evidence="1">Uncharacterized protein</fullName>
    </submittedName>
</protein>
<dbReference type="PANTHER" id="PTHR13184:SF5">
    <property type="entry name" value="METHYLTRANSFERASE-LIKE PROTEIN 17, MITOCHONDRIAL"/>
    <property type="match status" value="1"/>
</dbReference>
<dbReference type="GO" id="GO:0003735">
    <property type="term" value="F:structural constituent of ribosome"/>
    <property type="evidence" value="ECO:0007669"/>
    <property type="project" value="TreeGrafter"/>
</dbReference>
<dbReference type="EMBL" id="LN890943">
    <property type="protein sequence ID" value="CUS15848.1"/>
    <property type="molecule type" value="Genomic_DNA"/>
</dbReference>
<evidence type="ECO:0000313" key="2">
    <source>
        <dbReference type="Proteomes" id="UP001412239"/>
    </source>
</evidence>
<organism evidence="1 2">
    <name type="scientific">Tuber aestivum</name>
    <name type="common">summer truffle</name>
    <dbReference type="NCBI Taxonomy" id="59557"/>
    <lineage>
        <taxon>Eukaryota</taxon>
        <taxon>Fungi</taxon>
        <taxon>Dikarya</taxon>
        <taxon>Ascomycota</taxon>
        <taxon>Pezizomycotina</taxon>
        <taxon>Pezizomycetes</taxon>
        <taxon>Pezizales</taxon>
        <taxon>Tuberaceae</taxon>
        <taxon>Tuber</taxon>
    </lineage>
</organism>
<dbReference type="GO" id="GO:0005763">
    <property type="term" value="C:mitochondrial small ribosomal subunit"/>
    <property type="evidence" value="ECO:0007669"/>
    <property type="project" value="TreeGrafter"/>
</dbReference>
<accession>A0A292QA55</accession>
<dbReference type="PANTHER" id="PTHR13184">
    <property type="entry name" value="37S RIBOSOMAL PROTEIN S22"/>
    <property type="match status" value="1"/>
</dbReference>
<dbReference type="InterPro" id="IPR052571">
    <property type="entry name" value="Mt_RNA_Methyltransferase"/>
</dbReference>
<dbReference type="AlphaFoldDB" id="A0A292QA55"/>
<name>A0A292QA55_9PEZI</name>
<feature type="non-terminal residue" evidence="1">
    <location>
        <position position="1"/>
    </location>
</feature>
<gene>
    <name evidence="1" type="ORF">GSTUAT00000125001</name>
</gene>
<proteinExistence type="predicted"/>
<keyword evidence="2" id="KW-1185">Reference proteome</keyword>